<reference evidence="1" key="1">
    <citation type="submission" date="2021-02" db="EMBL/GenBank/DDBJ databases">
        <authorList>
            <consortium name="DOE Joint Genome Institute"/>
            <person name="Ahrendt S."/>
            <person name="Looney B.P."/>
            <person name="Miyauchi S."/>
            <person name="Morin E."/>
            <person name="Drula E."/>
            <person name="Courty P.E."/>
            <person name="Chicoki N."/>
            <person name="Fauchery L."/>
            <person name="Kohler A."/>
            <person name="Kuo A."/>
            <person name="Labutti K."/>
            <person name="Pangilinan J."/>
            <person name="Lipzen A."/>
            <person name="Riley R."/>
            <person name="Andreopoulos W."/>
            <person name="He G."/>
            <person name="Johnson J."/>
            <person name="Barry K.W."/>
            <person name="Grigoriev I.V."/>
            <person name="Nagy L."/>
            <person name="Hibbett D."/>
            <person name="Henrissat B."/>
            <person name="Matheny P.B."/>
            <person name="Labbe J."/>
            <person name="Martin F."/>
        </authorList>
    </citation>
    <scope>NUCLEOTIDE SEQUENCE</scope>
    <source>
        <strain evidence="1">EC-137</strain>
    </source>
</reference>
<dbReference type="Proteomes" id="UP000814128">
    <property type="component" value="Unassembled WGS sequence"/>
</dbReference>
<keyword evidence="2" id="KW-1185">Reference proteome</keyword>
<reference evidence="1" key="2">
    <citation type="journal article" date="2022" name="New Phytol.">
        <title>Evolutionary transition to the ectomycorrhizal habit in the genomes of a hyperdiverse lineage of mushroom-forming fungi.</title>
        <authorList>
            <person name="Looney B."/>
            <person name="Miyauchi S."/>
            <person name="Morin E."/>
            <person name="Drula E."/>
            <person name="Courty P.E."/>
            <person name="Kohler A."/>
            <person name="Kuo A."/>
            <person name="LaButti K."/>
            <person name="Pangilinan J."/>
            <person name="Lipzen A."/>
            <person name="Riley R."/>
            <person name="Andreopoulos W."/>
            <person name="He G."/>
            <person name="Johnson J."/>
            <person name="Nolan M."/>
            <person name="Tritt A."/>
            <person name="Barry K.W."/>
            <person name="Grigoriev I.V."/>
            <person name="Nagy L.G."/>
            <person name="Hibbett D."/>
            <person name="Henrissat B."/>
            <person name="Matheny P.B."/>
            <person name="Labbe J."/>
            <person name="Martin F.M."/>
        </authorList>
    </citation>
    <scope>NUCLEOTIDE SEQUENCE</scope>
    <source>
        <strain evidence="1">EC-137</strain>
    </source>
</reference>
<evidence type="ECO:0000313" key="2">
    <source>
        <dbReference type="Proteomes" id="UP000814128"/>
    </source>
</evidence>
<sequence>MAYGWVKKKKPAPAPQLPLSTLMPVEYPDNLPTQLDPPPLPHCPATLTKPNVQRKQIYEFATRWDTETVVFCAHTLFSLPLPTAYKASCVELLDCSTPYLACIPIQPHYRHTYDIHFCEASILDWEQSPVNPGCWRVKSAVYKQLKAKAGHRAHDFVLTMTVTLTMLWSGSIRSWVDFLAVWNTHQCAVAEFEGFSYFCAVCLPPFDEVALVSRHLRHPELPQWGVIITMADITDYYNFFCDLRVPGFKWCLLVPVGTAPPSRNDVSSQAAQAAQKERKKQQEKQHEVALLKRPHTNAMRYSTLPGGTHKAFQHILDMLRNPPMLYLPRPIPTYDYAQQIVWQNVNLLNMAKNKTEFTFFLHTYIFWSIADNDRLARYARQPFSLDQFWIRDDDTIFGKTGTAAILKGKGIELGCLGCDCDATKEKVKDDQELIAAIVYTTNVHNLLHQLMYLVQPGLEKLSHFPAISLQNNSYLFIPDFCIKENLDKPLLEGPLLPTLARVILGEDGRVQTNGRVVFFDFAQDEAQIRRKHIDHLIDFFVMNADPDVNQFFQKYGSKARDVIVSSVQVEELDDVNVEELKAHLLERWFISCLQKGQWPCKLYKRPKEYTDWCRECRKGCWEGERVDSVGKEPAGDDELLELSELSDKNSDQGSEYQGSE</sequence>
<gene>
    <name evidence="1" type="ORF">K488DRAFT_74944</name>
</gene>
<organism evidence="1 2">
    <name type="scientific">Vararia minispora EC-137</name>
    <dbReference type="NCBI Taxonomy" id="1314806"/>
    <lineage>
        <taxon>Eukaryota</taxon>
        <taxon>Fungi</taxon>
        <taxon>Dikarya</taxon>
        <taxon>Basidiomycota</taxon>
        <taxon>Agaricomycotina</taxon>
        <taxon>Agaricomycetes</taxon>
        <taxon>Russulales</taxon>
        <taxon>Lachnocladiaceae</taxon>
        <taxon>Vararia</taxon>
    </lineage>
</organism>
<proteinExistence type="predicted"/>
<name>A0ACB8Q5C9_9AGAM</name>
<evidence type="ECO:0000313" key="1">
    <source>
        <dbReference type="EMBL" id="KAI0026951.1"/>
    </source>
</evidence>
<dbReference type="EMBL" id="MU274081">
    <property type="protein sequence ID" value="KAI0026951.1"/>
    <property type="molecule type" value="Genomic_DNA"/>
</dbReference>
<comment type="caution">
    <text evidence="1">The sequence shown here is derived from an EMBL/GenBank/DDBJ whole genome shotgun (WGS) entry which is preliminary data.</text>
</comment>
<protein>
    <submittedName>
        <fullName evidence="1">Uncharacterized protein</fullName>
    </submittedName>
</protein>
<accession>A0ACB8Q5C9</accession>